<protein>
    <submittedName>
        <fullName evidence="2">Uncharacterized protein</fullName>
    </submittedName>
</protein>
<evidence type="ECO:0000313" key="2">
    <source>
        <dbReference type="EnsemblMetazoa" id="GMOY008250-PA"/>
    </source>
</evidence>
<sequence length="133" mass="15273">MVNNITNTATTCFTLFLDSKAPLSLTTYSSRHHHHHHHHHHHYPHRKSLSVGLHTQYHHHHHHHNHQHLCRSVVLTVRCDYFSKNFFSCLLRYMQKNKQIIIASCLHCGSVISSSSSSSSSSSTFGKTNTMNA</sequence>
<name>A0A1B0G4K3_GLOMM</name>
<dbReference type="Proteomes" id="UP000092444">
    <property type="component" value="Unassembled WGS sequence"/>
</dbReference>
<dbReference type="EMBL" id="CCAG010000827">
    <property type="status" value="NOT_ANNOTATED_CDS"/>
    <property type="molecule type" value="Genomic_DNA"/>
</dbReference>
<keyword evidence="3" id="KW-1185">Reference proteome</keyword>
<feature type="compositionally biased region" description="Low complexity" evidence="1">
    <location>
        <begin position="113"/>
        <end position="123"/>
    </location>
</feature>
<feature type="compositionally biased region" description="Polar residues" evidence="1">
    <location>
        <begin position="124"/>
        <end position="133"/>
    </location>
</feature>
<organism evidence="2 3">
    <name type="scientific">Glossina morsitans morsitans</name>
    <name type="common">Savannah tsetse fly</name>
    <dbReference type="NCBI Taxonomy" id="37546"/>
    <lineage>
        <taxon>Eukaryota</taxon>
        <taxon>Metazoa</taxon>
        <taxon>Ecdysozoa</taxon>
        <taxon>Arthropoda</taxon>
        <taxon>Hexapoda</taxon>
        <taxon>Insecta</taxon>
        <taxon>Pterygota</taxon>
        <taxon>Neoptera</taxon>
        <taxon>Endopterygota</taxon>
        <taxon>Diptera</taxon>
        <taxon>Brachycera</taxon>
        <taxon>Muscomorpha</taxon>
        <taxon>Hippoboscoidea</taxon>
        <taxon>Glossinidae</taxon>
        <taxon>Glossina</taxon>
    </lineage>
</organism>
<dbReference type="VEuPathDB" id="VectorBase:GMOY008250"/>
<proteinExistence type="predicted"/>
<dbReference type="AlphaFoldDB" id="A0A1B0G4K3"/>
<dbReference type="EnsemblMetazoa" id="GMOY008250-RA">
    <property type="protein sequence ID" value="GMOY008250-PA"/>
    <property type="gene ID" value="GMOY008250"/>
</dbReference>
<evidence type="ECO:0000256" key="1">
    <source>
        <dbReference type="SAM" id="MobiDB-lite"/>
    </source>
</evidence>
<accession>A0A1B0G4K3</accession>
<reference evidence="2" key="1">
    <citation type="submission" date="2020-05" db="UniProtKB">
        <authorList>
            <consortium name="EnsemblMetazoa"/>
        </authorList>
    </citation>
    <scope>IDENTIFICATION</scope>
    <source>
        <strain evidence="2">Yale</strain>
    </source>
</reference>
<evidence type="ECO:0000313" key="3">
    <source>
        <dbReference type="Proteomes" id="UP000092444"/>
    </source>
</evidence>
<feature type="region of interest" description="Disordered" evidence="1">
    <location>
        <begin position="113"/>
        <end position="133"/>
    </location>
</feature>